<evidence type="ECO:0000313" key="3">
    <source>
        <dbReference type="Proteomes" id="UP000552954"/>
    </source>
</evidence>
<dbReference type="Proteomes" id="UP000552954">
    <property type="component" value="Unassembled WGS sequence"/>
</dbReference>
<feature type="region of interest" description="Disordered" evidence="1">
    <location>
        <begin position="1"/>
        <end position="21"/>
    </location>
</feature>
<dbReference type="EMBL" id="JABFCS010000001">
    <property type="protein sequence ID" value="NNU45173.1"/>
    <property type="molecule type" value="Genomic_DNA"/>
</dbReference>
<evidence type="ECO:0000313" key="2">
    <source>
        <dbReference type="EMBL" id="NNU45173.1"/>
    </source>
</evidence>
<sequence>MRFSALFQTPLSQPTAAQVEPVLPETPPPAALPVQDLPDDLDARVRLVGEWQLLES</sequence>
<accession>A0A849KMR4</accession>
<evidence type="ECO:0000256" key="1">
    <source>
        <dbReference type="SAM" id="MobiDB-lite"/>
    </source>
</evidence>
<dbReference type="RefSeq" id="WP_171562761.1">
    <property type="nucleotide sequence ID" value="NZ_JABFCS010000001.1"/>
</dbReference>
<organism evidence="2 3">
    <name type="scientific">Ramlibacter montanisoli</name>
    <dbReference type="NCBI Taxonomy" id="2732512"/>
    <lineage>
        <taxon>Bacteria</taxon>
        <taxon>Pseudomonadati</taxon>
        <taxon>Pseudomonadota</taxon>
        <taxon>Betaproteobacteria</taxon>
        <taxon>Burkholderiales</taxon>
        <taxon>Comamonadaceae</taxon>
        <taxon>Ramlibacter</taxon>
    </lineage>
</organism>
<feature type="compositionally biased region" description="Polar residues" evidence="1">
    <location>
        <begin position="1"/>
        <end position="16"/>
    </location>
</feature>
<name>A0A849KMR4_9BURK</name>
<proteinExistence type="predicted"/>
<comment type="caution">
    <text evidence="2">The sequence shown here is derived from an EMBL/GenBank/DDBJ whole genome shotgun (WGS) entry which is preliminary data.</text>
</comment>
<reference evidence="2 3" key="1">
    <citation type="submission" date="2020-05" db="EMBL/GenBank/DDBJ databases">
        <authorList>
            <person name="Khan S.A."/>
            <person name="Jeon C.O."/>
            <person name="Chun B.H."/>
        </authorList>
    </citation>
    <scope>NUCLEOTIDE SEQUENCE [LARGE SCALE GENOMIC DNA]</scope>
    <source>
        <strain evidence="2 3">B156</strain>
    </source>
</reference>
<gene>
    <name evidence="2" type="ORF">HK415_21445</name>
</gene>
<reference evidence="2 3" key="2">
    <citation type="submission" date="2020-06" db="EMBL/GenBank/DDBJ databases">
        <title>Ramlibacter rhizophilus sp. nov., isolated from rhizosphere soil of national flower Mugunghwa from South Korea.</title>
        <authorList>
            <person name="Zheng-Fei Y."/>
            <person name="Huan T."/>
        </authorList>
    </citation>
    <scope>NUCLEOTIDE SEQUENCE [LARGE SCALE GENOMIC DNA]</scope>
    <source>
        <strain evidence="2 3">B156</strain>
    </source>
</reference>
<protein>
    <submittedName>
        <fullName evidence="2">Uncharacterized protein</fullName>
    </submittedName>
</protein>
<keyword evidence="3" id="KW-1185">Reference proteome</keyword>
<dbReference type="AlphaFoldDB" id="A0A849KMR4"/>